<dbReference type="InterPro" id="IPR002575">
    <property type="entry name" value="Aminoglycoside_PTrfase"/>
</dbReference>
<keyword evidence="3" id="KW-1185">Reference proteome</keyword>
<gene>
    <name evidence="2" type="ORF">EJP77_10450</name>
</gene>
<dbReference type="OrthoDB" id="2373207at2"/>
<dbReference type="Pfam" id="PF01636">
    <property type="entry name" value="APH"/>
    <property type="match status" value="1"/>
</dbReference>
<dbReference type="RefSeq" id="WP_127199178.1">
    <property type="nucleotide sequence ID" value="NZ_RZNX01000003.1"/>
</dbReference>
<reference evidence="2 3" key="1">
    <citation type="submission" date="2018-12" db="EMBL/GenBank/DDBJ databases">
        <authorList>
            <person name="Sun L."/>
            <person name="Chen Z."/>
        </authorList>
    </citation>
    <scope>NUCLEOTIDE SEQUENCE [LARGE SCALE GENOMIC DNA]</scope>
    <source>
        <strain evidence="2 3">3-5-3</strain>
    </source>
</reference>
<proteinExistence type="predicted"/>
<protein>
    <recommendedName>
        <fullName evidence="1">Aminoglycoside phosphotransferase domain-containing protein</fullName>
    </recommendedName>
</protein>
<dbReference type="InterPro" id="IPR011009">
    <property type="entry name" value="Kinase-like_dom_sf"/>
</dbReference>
<evidence type="ECO:0000313" key="3">
    <source>
        <dbReference type="Proteomes" id="UP000272464"/>
    </source>
</evidence>
<dbReference type="SUPFAM" id="SSF56112">
    <property type="entry name" value="Protein kinase-like (PK-like)"/>
    <property type="match status" value="1"/>
</dbReference>
<accession>A0A433XD61</accession>
<feature type="domain" description="Aminoglycoside phosphotransferase" evidence="1">
    <location>
        <begin position="112"/>
        <end position="248"/>
    </location>
</feature>
<dbReference type="Gene3D" id="3.90.1200.10">
    <property type="match status" value="1"/>
</dbReference>
<name>A0A433XD61_9BACL</name>
<organism evidence="2 3">
    <name type="scientific">Paenibacillus zeisoli</name>
    <dbReference type="NCBI Taxonomy" id="2496267"/>
    <lineage>
        <taxon>Bacteria</taxon>
        <taxon>Bacillati</taxon>
        <taxon>Bacillota</taxon>
        <taxon>Bacilli</taxon>
        <taxon>Bacillales</taxon>
        <taxon>Paenibacillaceae</taxon>
        <taxon>Paenibacillus</taxon>
    </lineage>
</organism>
<sequence>MDNYLKAVTPDGRLDDSHIFAREILYKGMNGRFVERFYVSPDRSYIFKPVTHAGQAGRESWVCEHILPLIPDVYPKMLARSHSSDETSWAIFEDLGKLKHAFEWDTILAVTKAMAQWHALPLDQLPAQTPAIGHKPRIELAAAEIALREEEAASLFRELYIPAKAGALLLAAIRDLAAAGNRSPYAADQVLSHGDLHLGNYAKAGAKLYVLDWEHAHLNTIYWDLYHLLDMSHPLFPRQITSSLRDRVLTEYAAESANNGRLLDRIQLGEEYALFAAIYSVWMLLLIRRDLGQKEAIWPVSQLQAQWKETADSLMQCMGKLGLIDGLRDTDIGNPIEKAVGE</sequence>
<dbReference type="Proteomes" id="UP000272464">
    <property type="component" value="Unassembled WGS sequence"/>
</dbReference>
<evidence type="ECO:0000313" key="2">
    <source>
        <dbReference type="EMBL" id="RUT31798.1"/>
    </source>
</evidence>
<comment type="caution">
    <text evidence="2">The sequence shown here is derived from an EMBL/GenBank/DDBJ whole genome shotgun (WGS) entry which is preliminary data.</text>
</comment>
<dbReference type="EMBL" id="RZNX01000003">
    <property type="protein sequence ID" value="RUT31798.1"/>
    <property type="molecule type" value="Genomic_DNA"/>
</dbReference>
<evidence type="ECO:0000259" key="1">
    <source>
        <dbReference type="Pfam" id="PF01636"/>
    </source>
</evidence>
<dbReference type="AlphaFoldDB" id="A0A433XD61"/>